<evidence type="ECO:0000313" key="2">
    <source>
        <dbReference type="EMBL" id="MFC4621232.1"/>
    </source>
</evidence>
<dbReference type="InterPro" id="IPR036078">
    <property type="entry name" value="Spo11/TopoVI_A_sf"/>
</dbReference>
<dbReference type="EMBL" id="JBHSEW010000002">
    <property type="protein sequence ID" value="MFC4621232.1"/>
    <property type="molecule type" value="Genomic_DNA"/>
</dbReference>
<dbReference type="SUPFAM" id="SSF56726">
    <property type="entry name" value="DNA topoisomerase IV, alpha subunit"/>
    <property type="match status" value="1"/>
</dbReference>
<dbReference type="RefSeq" id="WP_377723964.1">
    <property type="nucleotide sequence ID" value="NZ_JBHSEW010000002.1"/>
</dbReference>
<evidence type="ECO:0000313" key="3">
    <source>
        <dbReference type="Proteomes" id="UP001595967"/>
    </source>
</evidence>
<dbReference type="Proteomes" id="UP001595967">
    <property type="component" value="Unassembled WGS sequence"/>
</dbReference>
<protein>
    <recommendedName>
        <fullName evidence="1">DUF7281 domain-containing protein</fullName>
    </recommendedName>
</protein>
<keyword evidence="3" id="KW-1185">Reference proteome</keyword>
<proteinExistence type="predicted"/>
<gene>
    <name evidence="2" type="ORF">ACFO3A_03265</name>
</gene>
<name>A0ABV9GTA3_9BURK</name>
<sequence>MAFNIQQIQFLQRLVADKPGRRRAGDAARYLSEHHYLGTIVGREVFYRAEHWSLAQQLLSTSDLPVAALGKGNQRPTRADVAAFGGLSEKALSARPHDDSVAIQCLGGCSLDGQEMRSPPGAYLVVRQEQGLRIGCDRILLVENFETFRRLNEYSWLDLQALRVLVVYRGDQRLPISQAAALINKRREPIWAMVDFDPAGLVIANALPTQRLEQVMLPQLDWLRANAVTHHGKYLYSQQTPQASQVLGKTTHRQISMLWELLQKLQSGITQEAMRWAR</sequence>
<dbReference type="InterPro" id="IPR055705">
    <property type="entry name" value="DUF7281"/>
</dbReference>
<accession>A0ABV9GTA3</accession>
<feature type="domain" description="DUF7281" evidence="1">
    <location>
        <begin position="99"/>
        <end position="274"/>
    </location>
</feature>
<reference evidence="3" key="1">
    <citation type="journal article" date="2019" name="Int. J. Syst. Evol. Microbiol.">
        <title>The Global Catalogue of Microorganisms (GCM) 10K type strain sequencing project: providing services to taxonomists for standard genome sequencing and annotation.</title>
        <authorList>
            <consortium name="The Broad Institute Genomics Platform"/>
            <consortium name="The Broad Institute Genome Sequencing Center for Infectious Disease"/>
            <person name="Wu L."/>
            <person name="Ma J."/>
        </authorList>
    </citation>
    <scope>NUCLEOTIDE SEQUENCE [LARGE SCALE GENOMIC DNA]</scope>
    <source>
        <strain evidence="3">JCM 11650</strain>
    </source>
</reference>
<dbReference type="Pfam" id="PF23947">
    <property type="entry name" value="DUF7281"/>
    <property type="match status" value="1"/>
</dbReference>
<comment type="caution">
    <text evidence="2">The sequence shown here is derived from an EMBL/GenBank/DDBJ whole genome shotgun (WGS) entry which is preliminary data.</text>
</comment>
<dbReference type="Gene3D" id="3.40.1360.10">
    <property type="match status" value="1"/>
</dbReference>
<organism evidence="2 3">
    <name type="scientific">Comamonas nitrativorans</name>
    <dbReference type="NCBI Taxonomy" id="108437"/>
    <lineage>
        <taxon>Bacteria</taxon>
        <taxon>Pseudomonadati</taxon>
        <taxon>Pseudomonadota</taxon>
        <taxon>Betaproteobacteria</taxon>
        <taxon>Burkholderiales</taxon>
        <taxon>Comamonadaceae</taxon>
        <taxon>Comamonas</taxon>
    </lineage>
</organism>
<evidence type="ECO:0000259" key="1">
    <source>
        <dbReference type="Pfam" id="PF23947"/>
    </source>
</evidence>